<keyword evidence="1" id="KW-0677">Repeat</keyword>
<evidence type="ECO:0000256" key="1">
    <source>
        <dbReference type="ARBA" id="ARBA00022737"/>
    </source>
</evidence>
<dbReference type="InterPro" id="IPR007742">
    <property type="entry name" value="NosD_dom"/>
</dbReference>
<name>Q1D4X4_MYXXD</name>
<reference evidence="3 4" key="1">
    <citation type="journal article" date="2006" name="Proc. Natl. Acad. Sci. U.S.A.">
        <title>Evolution of sensory complexity recorded in a myxobacterial genome.</title>
        <authorList>
            <person name="Goldman B.S."/>
            <person name="Nierman W.C."/>
            <person name="Kaiser D."/>
            <person name="Slater S.C."/>
            <person name="Durkin A.S."/>
            <person name="Eisen J.A."/>
            <person name="Ronning C.M."/>
            <person name="Barbazuk W.B."/>
            <person name="Blanchard M."/>
            <person name="Field C."/>
            <person name="Halling C."/>
            <person name="Hinkle G."/>
            <person name="Iartchuk O."/>
            <person name="Kim H.S."/>
            <person name="Mackenzie C."/>
            <person name="Madupu R."/>
            <person name="Miller N."/>
            <person name="Shvartsbeyn A."/>
            <person name="Sullivan S.A."/>
            <person name="Vaudin M."/>
            <person name="Wiegand R."/>
            <person name="Kaplan H.B."/>
        </authorList>
    </citation>
    <scope>NUCLEOTIDE SEQUENCE [LARGE SCALE GENOMIC DNA]</scope>
    <source>
        <strain evidence="4">DK1622</strain>
    </source>
</reference>
<sequence>MRRVQDTTHSLRTLRVQRPRASDLRGAIPLRIRVTLRGATGADCLVTPLGGETMSWKHPGSLTLLTLCLAACGSPTGNESLDAEGAALDTPDVQQPAGAAPEQPEPREPRTLVVPKHYDTIQAAIDAAQHGDTVYVAPGVYSEHVVLKSGIRLIGAGAPITLWDGLGEPFNLIDYSGASDVEISGFTFRNVGSDTWCTMTSDLDRWCGGNWYASAIFADGHDATTSALVTNNIFEGNGTGVLLYFHALADVRRNLFWRNDYALAFNHLQDAAVVEENIFWKNTSLALGVQAGQVDIRRNVIAGSAVGLSHMYVQTGDIRCNVFFQNDQHVAETHAVPPRVVLGENGNVVLEPLFRDADAGDFRLRPDSPLKLADCLGDVDVTFEGLGLVAP</sequence>
<dbReference type="KEGG" id="mxa:MXAN_4123"/>
<dbReference type="PANTHER" id="PTHR22990:SF15">
    <property type="entry name" value="F-BOX ONLY PROTEIN 10"/>
    <property type="match status" value="1"/>
</dbReference>
<feature type="domain" description="Periplasmic copper-binding protein NosD beta helix" evidence="2">
    <location>
        <begin position="223"/>
        <end position="332"/>
    </location>
</feature>
<dbReference type="HOGENOM" id="CLU_705620_0_0_7"/>
<dbReference type="InterPro" id="IPR051550">
    <property type="entry name" value="SCF-Subunits/Alg-Epimerases"/>
</dbReference>
<evidence type="ECO:0000313" key="3">
    <source>
        <dbReference type="EMBL" id="ABF88147.1"/>
    </source>
</evidence>
<dbReference type="Proteomes" id="UP000002402">
    <property type="component" value="Chromosome"/>
</dbReference>
<evidence type="ECO:0000259" key="2">
    <source>
        <dbReference type="Pfam" id="PF05048"/>
    </source>
</evidence>
<protein>
    <recommendedName>
        <fullName evidence="2">Periplasmic copper-binding protein NosD beta helix domain-containing protein</fullName>
    </recommendedName>
</protein>
<organism evidence="3 4">
    <name type="scientific">Myxococcus xanthus (strain DK1622)</name>
    <dbReference type="NCBI Taxonomy" id="246197"/>
    <lineage>
        <taxon>Bacteria</taxon>
        <taxon>Pseudomonadati</taxon>
        <taxon>Myxococcota</taxon>
        <taxon>Myxococcia</taxon>
        <taxon>Myxococcales</taxon>
        <taxon>Cystobacterineae</taxon>
        <taxon>Myxococcaceae</taxon>
        <taxon>Myxococcus</taxon>
    </lineage>
</organism>
<dbReference type="AlphaFoldDB" id="Q1D4X4"/>
<dbReference type="EnsemblBacteria" id="ABF88147">
    <property type="protein sequence ID" value="ABF88147"/>
    <property type="gene ID" value="MXAN_4123"/>
</dbReference>
<gene>
    <name evidence="3" type="ordered locus">MXAN_4123</name>
</gene>
<dbReference type="SUPFAM" id="SSF51126">
    <property type="entry name" value="Pectin lyase-like"/>
    <property type="match status" value="1"/>
</dbReference>
<keyword evidence="4" id="KW-1185">Reference proteome</keyword>
<dbReference type="PANTHER" id="PTHR22990">
    <property type="entry name" value="F-BOX ONLY PROTEIN"/>
    <property type="match status" value="1"/>
</dbReference>
<dbReference type="STRING" id="246197.MXAN_4123"/>
<dbReference type="Gene3D" id="2.160.20.10">
    <property type="entry name" value="Single-stranded right-handed beta-helix, Pectin lyase-like"/>
    <property type="match status" value="1"/>
</dbReference>
<evidence type="ECO:0000313" key="4">
    <source>
        <dbReference type="Proteomes" id="UP000002402"/>
    </source>
</evidence>
<dbReference type="InterPro" id="IPR011050">
    <property type="entry name" value="Pectin_lyase_fold/virulence"/>
</dbReference>
<dbReference type="Pfam" id="PF05048">
    <property type="entry name" value="NosD"/>
    <property type="match status" value="1"/>
</dbReference>
<dbReference type="eggNOG" id="COG4677">
    <property type="taxonomic scope" value="Bacteria"/>
</dbReference>
<dbReference type="InterPro" id="IPR012334">
    <property type="entry name" value="Pectin_lyas_fold"/>
</dbReference>
<accession>Q1D4X4</accession>
<proteinExistence type="predicted"/>
<dbReference type="EMBL" id="CP000113">
    <property type="protein sequence ID" value="ABF88147.1"/>
    <property type="molecule type" value="Genomic_DNA"/>
</dbReference>